<reference evidence="2 3" key="1">
    <citation type="submission" date="2014-02" db="EMBL/GenBank/DDBJ databases">
        <title>The genome sequence of Colletotrichum nymphaeae SA-01.</title>
        <authorList>
            <person name="Baroncelli R."/>
            <person name="Thon M.R."/>
        </authorList>
    </citation>
    <scope>NUCLEOTIDE SEQUENCE [LARGE SCALE GENOMIC DNA]</scope>
    <source>
        <strain evidence="2 3">SA-01</strain>
    </source>
</reference>
<dbReference type="AlphaFoldDB" id="A0A135URJ9"/>
<keyword evidence="3" id="KW-1185">Reference proteome</keyword>
<evidence type="ECO:0000256" key="1">
    <source>
        <dbReference type="SAM" id="MobiDB-lite"/>
    </source>
</evidence>
<gene>
    <name evidence="2" type="ORF">CNYM01_10826</name>
</gene>
<feature type="region of interest" description="Disordered" evidence="1">
    <location>
        <begin position="141"/>
        <end position="227"/>
    </location>
</feature>
<sequence length="281" mass="31340">MARLSADQQALVPVSRDTSCVGKWTGSFIPSQPSYPSAWQSPSPPFPIDYGDDCQRGFSQFYDGSPNAFEPPDFDSAEDAVFSGGNEPNSPEKAILDPDLAVKLQIDAADQYLIEQRLQDQDWDTIKSGFEDRFGVSSSSSKSALAMRVSRRRKKHSEIRSLFEQASLKKRSKRQQGKKHNWETGVEDRPVRAGVTMGPEHEASPEWTQRERRGRPRGTSPKTCDQELTHCKTPREAAAAADTLLAFLGQPELRGVMAQADCLSIVRVRSRLREQADVPCR</sequence>
<feature type="compositionally biased region" description="Basic and acidic residues" evidence="1">
    <location>
        <begin position="180"/>
        <end position="191"/>
    </location>
</feature>
<feature type="compositionally biased region" description="Basic and acidic residues" evidence="1">
    <location>
        <begin position="199"/>
        <end position="211"/>
    </location>
</feature>
<organism evidence="2 3">
    <name type="scientific">Colletotrichum nymphaeae SA-01</name>
    <dbReference type="NCBI Taxonomy" id="1460502"/>
    <lineage>
        <taxon>Eukaryota</taxon>
        <taxon>Fungi</taxon>
        <taxon>Dikarya</taxon>
        <taxon>Ascomycota</taxon>
        <taxon>Pezizomycotina</taxon>
        <taxon>Sordariomycetes</taxon>
        <taxon>Hypocreomycetidae</taxon>
        <taxon>Glomerellales</taxon>
        <taxon>Glomerellaceae</taxon>
        <taxon>Colletotrichum</taxon>
        <taxon>Colletotrichum acutatum species complex</taxon>
    </lineage>
</organism>
<dbReference type="EMBL" id="JEMN01000245">
    <property type="protein sequence ID" value="KXH63016.1"/>
    <property type="molecule type" value="Genomic_DNA"/>
</dbReference>
<evidence type="ECO:0000313" key="3">
    <source>
        <dbReference type="Proteomes" id="UP000070054"/>
    </source>
</evidence>
<feature type="compositionally biased region" description="Basic residues" evidence="1">
    <location>
        <begin position="168"/>
        <end position="179"/>
    </location>
</feature>
<proteinExistence type="predicted"/>
<dbReference type="OrthoDB" id="4857745at2759"/>
<evidence type="ECO:0000313" key="2">
    <source>
        <dbReference type="EMBL" id="KXH63016.1"/>
    </source>
</evidence>
<dbReference type="Proteomes" id="UP000070054">
    <property type="component" value="Unassembled WGS sequence"/>
</dbReference>
<accession>A0A135URJ9</accession>
<comment type="caution">
    <text evidence="2">The sequence shown here is derived from an EMBL/GenBank/DDBJ whole genome shotgun (WGS) entry which is preliminary data.</text>
</comment>
<protein>
    <submittedName>
        <fullName evidence="2">Uncharacterized protein</fullName>
    </submittedName>
</protein>
<name>A0A135URJ9_9PEZI</name>